<keyword evidence="3 7" id="KW-0812">Transmembrane</keyword>
<gene>
    <name evidence="8" type="ORF">GCM10023169_16290</name>
</gene>
<dbReference type="InterPro" id="IPR022369">
    <property type="entry name" value="Integral_membrane_TerC_rswitch"/>
</dbReference>
<feature type="transmembrane region" description="Helical" evidence="7">
    <location>
        <begin position="15"/>
        <end position="34"/>
    </location>
</feature>
<dbReference type="PANTHER" id="PTHR30238:SF0">
    <property type="entry name" value="THYLAKOID MEMBRANE PROTEIN TERC, CHLOROPLASTIC"/>
    <property type="match status" value="1"/>
</dbReference>
<dbReference type="Pfam" id="PF03741">
    <property type="entry name" value="TerC"/>
    <property type="match status" value="1"/>
</dbReference>
<protein>
    <submittedName>
        <fullName evidence="8">TerC family protein</fullName>
    </submittedName>
</protein>
<comment type="caution">
    <text evidence="8">The sequence shown here is derived from an EMBL/GenBank/DDBJ whole genome shotgun (WGS) entry which is preliminary data.</text>
</comment>
<feature type="transmembrane region" description="Helical" evidence="7">
    <location>
        <begin position="79"/>
        <end position="101"/>
    </location>
</feature>
<evidence type="ECO:0000256" key="7">
    <source>
        <dbReference type="SAM" id="Phobius"/>
    </source>
</evidence>
<feature type="transmembrane region" description="Helical" evidence="7">
    <location>
        <begin position="238"/>
        <end position="258"/>
    </location>
</feature>
<reference evidence="9" key="1">
    <citation type="journal article" date="2019" name="Int. J. Syst. Evol. Microbiol.">
        <title>The Global Catalogue of Microorganisms (GCM) 10K type strain sequencing project: providing services to taxonomists for standard genome sequencing and annotation.</title>
        <authorList>
            <consortium name="The Broad Institute Genomics Platform"/>
            <consortium name="The Broad Institute Genome Sequencing Center for Infectious Disease"/>
            <person name="Wu L."/>
            <person name="Ma J."/>
        </authorList>
    </citation>
    <scope>NUCLEOTIDE SEQUENCE [LARGE SCALE GENOMIC DNA]</scope>
    <source>
        <strain evidence="9">JCM 17810</strain>
    </source>
</reference>
<feature type="transmembrane region" description="Helical" evidence="7">
    <location>
        <begin position="113"/>
        <end position="135"/>
    </location>
</feature>
<dbReference type="NCBIfam" id="TIGR03718">
    <property type="entry name" value="R_switched_Alx"/>
    <property type="match status" value="1"/>
</dbReference>
<proteinExistence type="inferred from homology"/>
<evidence type="ECO:0000256" key="2">
    <source>
        <dbReference type="ARBA" id="ARBA00007511"/>
    </source>
</evidence>
<accession>A0ABP8L4K4</accession>
<evidence type="ECO:0000256" key="1">
    <source>
        <dbReference type="ARBA" id="ARBA00004141"/>
    </source>
</evidence>
<dbReference type="PANTHER" id="PTHR30238">
    <property type="entry name" value="MEMBRANE BOUND PREDICTED REDOX MODULATOR"/>
    <property type="match status" value="1"/>
</dbReference>
<sequence length="393" mass="43440">MPKPYVPEDRLDVHALGWIALAGVVVSLITLDLVGHVRKAHAPTLKESARWTTFYVSLAIVFGLIIWGVYGGQYAGEYYAGYITEYSLSVDNLFVFIIIIGAFKVPRIQQQKVLLAGIIIALVLRLIFILVGAAAIARFSWVFYLFAAFLIYTAITQIREGKKPDEEEDEYHENAVVRTMRRIMPVTDGFVGGKLFHQHSGKTFVTPMLICILALGSADLMFAVDSIPAVFGLTQEPYIVFAANAFALLGLRQLYFLIDGLLDRLVYLPYGLAAILGFIGLKLLNHALHENTLPFINSGEHWSVIPEPNIAVSLGWIVGVLAITVITSLMRNARDQRLEAAESAVIHRGEAIPAEEHHVVSPSSADEEGATGTWQETREEESAAGRYRRGSEE</sequence>
<organism evidence="8 9">
    <name type="scientific">Georgenia halophila</name>
    <dbReference type="NCBI Taxonomy" id="620889"/>
    <lineage>
        <taxon>Bacteria</taxon>
        <taxon>Bacillati</taxon>
        <taxon>Actinomycetota</taxon>
        <taxon>Actinomycetes</taxon>
        <taxon>Micrococcales</taxon>
        <taxon>Bogoriellaceae</taxon>
        <taxon>Georgenia</taxon>
    </lineage>
</organism>
<comment type="subcellular location">
    <subcellularLocation>
        <location evidence="1">Membrane</location>
        <topology evidence="1">Multi-pass membrane protein</topology>
    </subcellularLocation>
</comment>
<evidence type="ECO:0000256" key="3">
    <source>
        <dbReference type="ARBA" id="ARBA00022692"/>
    </source>
</evidence>
<feature type="transmembrane region" description="Helical" evidence="7">
    <location>
        <begin position="141"/>
        <end position="158"/>
    </location>
</feature>
<evidence type="ECO:0000313" key="8">
    <source>
        <dbReference type="EMBL" id="GAA4422227.1"/>
    </source>
</evidence>
<feature type="transmembrane region" description="Helical" evidence="7">
    <location>
        <begin position="204"/>
        <end position="223"/>
    </location>
</feature>
<keyword evidence="5 7" id="KW-0472">Membrane</keyword>
<evidence type="ECO:0000313" key="9">
    <source>
        <dbReference type="Proteomes" id="UP001500622"/>
    </source>
</evidence>
<evidence type="ECO:0000256" key="6">
    <source>
        <dbReference type="SAM" id="MobiDB-lite"/>
    </source>
</evidence>
<keyword evidence="4 7" id="KW-1133">Transmembrane helix</keyword>
<keyword evidence="9" id="KW-1185">Reference proteome</keyword>
<feature type="compositionally biased region" description="Basic and acidic residues" evidence="6">
    <location>
        <begin position="376"/>
        <end position="393"/>
    </location>
</feature>
<name>A0ABP8L4K4_9MICO</name>
<feature type="transmembrane region" description="Helical" evidence="7">
    <location>
        <begin position="265"/>
        <end position="284"/>
    </location>
</feature>
<feature type="region of interest" description="Disordered" evidence="6">
    <location>
        <begin position="355"/>
        <end position="393"/>
    </location>
</feature>
<evidence type="ECO:0000256" key="4">
    <source>
        <dbReference type="ARBA" id="ARBA00022989"/>
    </source>
</evidence>
<comment type="similarity">
    <text evidence="2">Belongs to the TerC family.</text>
</comment>
<dbReference type="InterPro" id="IPR005496">
    <property type="entry name" value="Integral_membrane_TerC"/>
</dbReference>
<evidence type="ECO:0000256" key="5">
    <source>
        <dbReference type="ARBA" id="ARBA00023136"/>
    </source>
</evidence>
<feature type="transmembrane region" description="Helical" evidence="7">
    <location>
        <begin position="54"/>
        <end position="73"/>
    </location>
</feature>
<dbReference type="EMBL" id="BAABGN010000007">
    <property type="protein sequence ID" value="GAA4422227.1"/>
    <property type="molecule type" value="Genomic_DNA"/>
</dbReference>
<dbReference type="Proteomes" id="UP001500622">
    <property type="component" value="Unassembled WGS sequence"/>
</dbReference>
<feature type="transmembrane region" description="Helical" evidence="7">
    <location>
        <begin position="310"/>
        <end position="330"/>
    </location>
</feature>